<gene>
    <name evidence="2" type="ORF">SAMN05444972_105187</name>
</gene>
<dbReference type="GO" id="GO:0006355">
    <property type="term" value="P:regulation of DNA-templated transcription"/>
    <property type="evidence" value="ECO:0007669"/>
    <property type="project" value="InterPro"/>
</dbReference>
<sequence>MTEEARISTREAAQRLHVHARTIRKWIDSFEEYIAPEANERGHYKLTEEGFRRLSDIQQRLQEPNKTMRQIRQDLMKEGKWEVERVVSESDASKKEEEVPKMPFGSETPVHRIIGSLDEIGEMMETVFARLDHLEDHVFTMFDVMEQMEAKISSQSQQSMVPATTVQQMMDEVSKRQEQLRAELRNATFTHRLASATSENAMTPPRRQKRTRFLGIF</sequence>
<organism evidence="2 3">
    <name type="scientific">Marininema halotolerans</name>
    <dbReference type="NCBI Taxonomy" id="1155944"/>
    <lineage>
        <taxon>Bacteria</taxon>
        <taxon>Bacillati</taxon>
        <taxon>Bacillota</taxon>
        <taxon>Bacilli</taxon>
        <taxon>Bacillales</taxon>
        <taxon>Thermoactinomycetaceae</taxon>
        <taxon>Marininema</taxon>
    </lineage>
</organism>
<evidence type="ECO:0000313" key="3">
    <source>
        <dbReference type="Proteomes" id="UP000198660"/>
    </source>
</evidence>
<reference evidence="3" key="1">
    <citation type="submission" date="2016-10" db="EMBL/GenBank/DDBJ databases">
        <authorList>
            <person name="Varghese N."/>
            <person name="Submissions S."/>
        </authorList>
    </citation>
    <scope>NUCLEOTIDE SEQUENCE [LARGE SCALE GENOMIC DNA]</scope>
    <source>
        <strain evidence="3">DSM 45789</strain>
    </source>
</reference>
<accession>A0A1I6RLJ2</accession>
<dbReference type="InterPro" id="IPR000551">
    <property type="entry name" value="MerR-type_HTH_dom"/>
</dbReference>
<evidence type="ECO:0000313" key="2">
    <source>
        <dbReference type="EMBL" id="SFS65623.1"/>
    </source>
</evidence>
<keyword evidence="3" id="KW-1185">Reference proteome</keyword>
<protein>
    <submittedName>
        <fullName evidence="2">MerR HTH family regulatory protein</fullName>
    </submittedName>
</protein>
<dbReference type="RefSeq" id="WP_176391975.1">
    <property type="nucleotide sequence ID" value="NZ_FPAA01000005.1"/>
</dbReference>
<dbReference type="Gene3D" id="1.10.1660.10">
    <property type="match status" value="1"/>
</dbReference>
<proteinExistence type="predicted"/>
<dbReference type="GO" id="GO:0003677">
    <property type="term" value="F:DNA binding"/>
    <property type="evidence" value="ECO:0007669"/>
    <property type="project" value="InterPro"/>
</dbReference>
<feature type="domain" description="HTH merR-type" evidence="1">
    <location>
        <begin position="8"/>
        <end position="73"/>
    </location>
</feature>
<dbReference type="EMBL" id="FPAA01000005">
    <property type="protein sequence ID" value="SFS65623.1"/>
    <property type="molecule type" value="Genomic_DNA"/>
</dbReference>
<dbReference type="Pfam" id="PF13411">
    <property type="entry name" value="MerR_1"/>
    <property type="match status" value="1"/>
</dbReference>
<dbReference type="Proteomes" id="UP000198660">
    <property type="component" value="Unassembled WGS sequence"/>
</dbReference>
<evidence type="ECO:0000259" key="1">
    <source>
        <dbReference type="Pfam" id="PF13411"/>
    </source>
</evidence>
<name>A0A1I6RLJ2_9BACL</name>
<dbReference type="AlphaFoldDB" id="A0A1I6RLJ2"/>